<evidence type="ECO:0000313" key="2">
    <source>
        <dbReference type="EMBL" id="GGB70882.1"/>
    </source>
</evidence>
<sequence>MLFPVIGIAQTDKTQKSYTTSFESLSDSINLNPKPILIKIYADWCAVCKIQDKKIEKDTAIQKLLSEKVYYLTLNAESKETIVFNSKSYSYKPNGTKSGHHELATLLTYGSSEYPYWVLLSPDYKEMGSYSGLLNEEQLKKVLSSIK</sequence>
<gene>
    <name evidence="2" type="ORF">GCM10007424_08600</name>
</gene>
<keyword evidence="3" id="KW-1185">Reference proteome</keyword>
<dbReference type="SUPFAM" id="SSF52833">
    <property type="entry name" value="Thioredoxin-like"/>
    <property type="match status" value="1"/>
</dbReference>
<accession>A0ABQ1JJW2</accession>
<dbReference type="Gene3D" id="3.40.30.10">
    <property type="entry name" value="Glutaredoxin"/>
    <property type="match status" value="1"/>
</dbReference>
<dbReference type="InterPro" id="IPR036249">
    <property type="entry name" value="Thioredoxin-like_sf"/>
</dbReference>
<feature type="domain" description="Thioredoxin-like fold" evidence="1">
    <location>
        <begin position="32"/>
        <end position="143"/>
    </location>
</feature>
<organism evidence="2 3">
    <name type="scientific">Flavobacterium suaedae</name>
    <dbReference type="NCBI Taxonomy" id="1767027"/>
    <lineage>
        <taxon>Bacteria</taxon>
        <taxon>Pseudomonadati</taxon>
        <taxon>Bacteroidota</taxon>
        <taxon>Flavobacteriia</taxon>
        <taxon>Flavobacteriales</taxon>
        <taxon>Flavobacteriaceae</taxon>
        <taxon>Flavobacterium</taxon>
    </lineage>
</organism>
<dbReference type="Pfam" id="PF13098">
    <property type="entry name" value="Thioredoxin_2"/>
    <property type="match status" value="1"/>
</dbReference>
<reference evidence="3" key="1">
    <citation type="journal article" date="2019" name="Int. J. Syst. Evol. Microbiol.">
        <title>The Global Catalogue of Microorganisms (GCM) 10K type strain sequencing project: providing services to taxonomists for standard genome sequencing and annotation.</title>
        <authorList>
            <consortium name="The Broad Institute Genomics Platform"/>
            <consortium name="The Broad Institute Genome Sequencing Center for Infectious Disease"/>
            <person name="Wu L."/>
            <person name="Ma J."/>
        </authorList>
    </citation>
    <scope>NUCLEOTIDE SEQUENCE [LARGE SCALE GENOMIC DNA]</scope>
    <source>
        <strain evidence="3">CGMCC 1.15461</strain>
    </source>
</reference>
<evidence type="ECO:0000259" key="1">
    <source>
        <dbReference type="Pfam" id="PF13098"/>
    </source>
</evidence>
<protein>
    <recommendedName>
        <fullName evidence="1">Thioredoxin-like fold domain-containing protein</fullName>
    </recommendedName>
</protein>
<name>A0ABQ1JJW2_9FLAO</name>
<evidence type="ECO:0000313" key="3">
    <source>
        <dbReference type="Proteomes" id="UP000615760"/>
    </source>
</evidence>
<comment type="caution">
    <text evidence="2">The sequence shown here is derived from an EMBL/GenBank/DDBJ whole genome shotgun (WGS) entry which is preliminary data.</text>
</comment>
<dbReference type="InterPro" id="IPR012336">
    <property type="entry name" value="Thioredoxin-like_fold"/>
</dbReference>
<dbReference type="Proteomes" id="UP000615760">
    <property type="component" value="Unassembled WGS sequence"/>
</dbReference>
<proteinExistence type="predicted"/>
<dbReference type="EMBL" id="BMJE01000002">
    <property type="protein sequence ID" value="GGB70882.1"/>
    <property type="molecule type" value="Genomic_DNA"/>
</dbReference>